<name>A0ABY0BI57_MORCA</name>
<organism evidence="1 2">
    <name type="scientific">Moraxella catarrhalis</name>
    <name type="common">Branhamella catarrhalis</name>
    <dbReference type="NCBI Taxonomy" id="480"/>
    <lineage>
        <taxon>Bacteria</taxon>
        <taxon>Pseudomonadati</taxon>
        <taxon>Pseudomonadota</taxon>
        <taxon>Gammaproteobacteria</taxon>
        <taxon>Moraxellales</taxon>
        <taxon>Moraxellaceae</taxon>
        <taxon>Moraxella</taxon>
    </lineage>
</organism>
<comment type="caution">
    <text evidence="1">The sequence shown here is derived from an EMBL/GenBank/DDBJ whole genome shotgun (WGS) entry which is preliminary data.</text>
</comment>
<dbReference type="EMBL" id="RYER01000021">
    <property type="protein sequence ID" value="RUO13360.1"/>
    <property type="molecule type" value="Genomic_DNA"/>
</dbReference>
<proteinExistence type="predicted"/>
<protein>
    <submittedName>
        <fullName evidence="1">Uncharacterized protein</fullName>
    </submittedName>
</protein>
<dbReference type="Proteomes" id="UP000268436">
    <property type="component" value="Unassembled WGS sequence"/>
</dbReference>
<evidence type="ECO:0000313" key="2">
    <source>
        <dbReference type="Proteomes" id="UP000268436"/>
    </source>
</evidence>
<sequence length="37" mass="4279">MLACRLVDKRGNFNKKPKQTVQIQAKILKVIRLLWAG</sequence>
<gene>
    <name evidence="1" type="ORF">EJK54_0125</name>
</gene>
<reference evidence="1 2" key="1">
    <citation type="submission" date="2018-12" db="EMBL/GenBank/DDBJ databases">
        <title>Persistence of Moraxella catarrhalis in Chronic Obstructive Pulmonary Disease and Regulation of the Hag/MID Adhesin.</title>
        <authorList>
            <person name="Murphy T."/>
            <person name="Zhao X."/>
            <person name="Vyas G."/>
            <person name="Aluvathingal J."/>
            <person name="Nadendla S."/>
            <person name="Tallon L."/>
            <person name="Tettelin H."/>
        </authorList>
    </citation>
    <scope>NUCLEOTIDE SEQUENCE [LARGE SCALE GENOMIC DNA]</scope>
    <source>
        <strain evidence="1 2">173P27B1</strain>
    </source>
</reference>
<evidence type="ECO:0000313" key="1">
    <source>
        <dbReference type="EMBL" id="RUO13360.1"/>
    </source>
</evidence>
<accession>A0ABY0BI57</accession>
<keyword evidence="2" id="KW-1185">Reference proteome</keyword>